<proteinExistence type="predicted"/>
<organism evidence="1 2">
    <name type="scientific">Cystobacter ferrugineus</name>
    <dbReference type="NCBI Taxonomy" id="83449"/>
    <lineage>
        <taxon>Bacteria</taxon>
        <taxon>Pseudomonadati</taxon>
        <taxon>Myxococcota</taxon>
        <taxon>Myxococcia</taxon>
        <taxon>Myxococcales</taxon>
        <taxon>Cystobacterineae</taxon>
        <taxon>Archangiaceae</taxon>
        <taxon>Cystobacter</taxon>
    </lineage>
</organism>
<gene>
    <name evidence="1" type="ORF">BON30_42625</name>
</gene>
<evidence type="ECO:0000313" key="2">
    <source>
        <dbReference type="Proteomes" id="UP000182229"/>
    </source>
</evidence>
<comment type="caution">
    <text evidence="1">The sequence shown here is derived from an EMBL/GenBank/DDBJ whole genome shotgun (WGS) entry which is preliminary data.</text>
</comment>
<keyword evidence="2" id="KW-1185">Reference proteome</keyword>
<reference evidence="1 2" key="2">
    <citation type="submission" date="2016-12" db="EMBL/GenBank/DDBJ databases">
        <title>Draft Genome Sequence of Cystobacter ferrugineus Strain Cbfe23.</title>
        <authorList>
            <person name="Akbar S."/>
            <person name="Dowd S.E."/>
            <person name="Stevens D.C."/>
        </authorList>
    </citation>
    <scope>NUCLEOTIDE SEQUENCE [LARGE SCALE GENOMIC DNA]</scope>
    <source>
        <strain evidence="1 2">Cbfe23</strain>
    </source>
</reference>
<dbReference type="EMBL" id="MPIN01000018">
    <property type="protein sequence ID" value="OJH34509.1"/>
    <property type="molecule type" value="Genomic_DNA"/>
</dbReference>
<dbReference type="AlphaFoldDB" id="A0A1L9AWX5"/>
<dbReference type="OrthoDB" id="5517105at2"/>
<dbReference type="Proteomes" id="UP000182229">
    <property type="component" value="Unassembled WGS sequence"/>
</dbReference>
<accession>A0A1L9AWX5</accession>
<name>A0A1L9AWX5_9BACT</name>
<dbReference type="STRING" id="83449.BON30_42625"/>
<evidence type="ECO:0000313" key="1">
    <source>
        <dbReference type="EMBL" id="OJH34509.1"/>
    </source>
</evidence>
<dbReference type="RefSeq" id="WP_071904340.1">
    <property type="nucleotide sequence ID" value="NZ_MPIN01000018.1"/>
</dbReference>
<protein>
    <submittedName>
        <fullName evidence="1">Uncharacterized protein</fullName>
    </submittedName>
</protein>
<sequence length="92" mass="10191">MAPRDLDIRIDRLVLELGGGPSGTPERRALLEAALRKLGERLANAPFRFQPLQAIALERLSIDTLSTEELLGPRGAERLADELYAEITRRLG</sequence>
<reference evidence="2" key="1">
    <citation type="submission" date="2016-11" db="EMBL/GenBank/DDBJ databases">
        <authorList>
            <person name="Shukria A."/>
            <person name="Stevens D.C."/>
        </authorList>
    </citation>
    <scope>NUCLEOTIDE SEQUENCE [LARGE SCALE GENOMIC DNA]</scope>
    <source>
        <strain evidence="2">Cbfe23</strain>
    </source>
</reference>